<evidence type="ECO:0000256" key="7">
    <source>
        <dbReference type="ARBA" id="ARBA00023136"/>
    </source>
</evidence>
<dbReference type="EMBL" id="LDRT01000184">
    <property type="protein sequence ID" value="KTR87009.1"/>
    <property type="molecule type" value="Genomic_DNA"/>
</dbReference>
<evidence type="ECO:0000313" key="10">
    <source>
        <dbReference type="Proteomes" id="UP000075025"/>
    </source>
</evidence>
<dbReference type="InterPro" id="IPR027417">
    <property type="entry name" value="P-loop_NTPase"/>
</dbReference>
<name>A0A147ER44_MICTE</name>
<dbReference type="GO" id="GO:0005524">
    <property type="term" value="F:ATP binding"/>
    <property type="evidence" value="ECO:0007669"/>
    <property type="project" value="UniProtKB-KW"/>
</dbReference>
<comment type="similarity">
    <text evidence="2">Belongs to the ABC transporter superfamily.</text>
</comment>
<dbReference type="GO" id="GO:0016887">
    <property type="term" value="F:ATP hydrolysis activity"/>
    <property type="evidence" value="ECO:0007669"/>
    <property type="project" value="InterPro"/>
</dbReference>
<evidence type="ECO:0000259" key="8">
    <source>
        <dbReference type="PROSITE" id="PS50893"/>
    </source>
</evidence>
<protein>
    <submittedName>
        <fullName evidence="9">Peptide ABC transporter ATPase</fullName>
    </submittedName>
</protein>
<evidence type="ECO:0000256" key="6">
    <source>
        <dbReference type="ARBA" id="ARBA00022840"/>
    </source>
</evidence>
<dbReference type="CDD" id="cd03257">
    <property type="entry name" value="ABC_NikE_OppD_transporters"/>
    <property type="match status" value="2"/>
</dbReference>
<dbReference type="Pfam" id="PF00005">
    <property type="entry name" value="ABC_tran"/>
    <property type="match status" value="2"/>
</dbReference>
<dbReference type="SUPFAM" id="SSF52540">
    <property type="entry name" value="P-loop containing nucleoside triphosphate hydrolases"/>
    <property type="match status" value="2"/>
</dbReference>
<evidence type="ECO:0000256" key="2">
    <source>
        <dbReference type="ARBA" id="ARBA00005417"/>
    </source>
</evidence>
<dbReference type="PROSITE" id="PS50893">
    <property type="entry name" value="ABC_TRANSPORTER_2"/>
    <property type="match status" value="2"/>
</dbReference>
<feature type="domain" description="ABC transporter" evidence="8">
    <location>
        <begin position="4"/>
        <end position="252"/>
    </location>
</feature>
<gene>
    <name evidence="9" type="ORF">NS220_18070</name>
</gene>
<feature type="domain" description="ABC transporter" evidence="8">
    <location>
        <begin position="274"/>
        <end position="517"/>
    </location>
</feature>
<keyword evidence="4" id="KW-1003">Cell membrane</keyword>
<reference evidence="9 10" key="1">
    <citation type="journal article" date="2016" name="Front. Microbiol.">
        <title>Genomic Resource of Rice Seed Associated Bacteria.</title>
        <authorList>
            <person name="Midha S."/>
            <person name="Bansal K."/>
            <person name="Sharma S."/>
            <person name="Kumar N."/>
            <person name="Patil P.P."/>
            <person name="Chaudhry V."/>
            <person name="Patil P.B."/>
        </authorList>
    </citation>
    <scope>NUCLEOTIDE SEQUENCE [LARGE SCALE GENOMIC DNA]</scope>
    <source>
        <strain evidence="9 10">NS220</strain>
    </source>
</reference>
<evidence type="ECO:0000256" key="4">
    <source>
        <dbReference type="ARBA" id="ARBA00022475"/>
    </source>
</evidence>
<keyword evidence="5" id="KW-0547">Nucleotide-binding</keyword>
<keyword evidence="7" id="KW-0472">Membrane</keyword>
<dbReference type="SMART" id="SM00382">
    <property type="entry name" value="AAA"/>
    <property type="match status" value="2"/>
</dbReference>
<evidence type="ECO:0000256" key="1">
    <source>
        <dbReference type="ARBA" id="ARBA00004202"/>
    </source>
</evidence>
<dbReference type="InterPro" id="IPR003593">
    <property type="entry name" value="AAA+_ATPase"/>
</dbReference>
<organism evidence="9 10">
    <name type="scientific">Microbacterium testaceum</name>
    <name type="common">Aureobacterium testaceum</name>
    <name type="synonym">Brevibacterium testaceum</name>
    <dbReference type="NCBI Taxonomy" id="2033"/>
    <lineage>
        <taxon>Bacteria</taxon>
        <taxon>Bacillati</taxon>
        <taxon>Actinomycetota</taxon>
        <taxon>Actinomycetes</taxon>
        <taxon>Micrococcales</taxon>
        <taxon>Microbacteriaceae</taxon>
        <taxon>Microbacterium</taxon>
    </lineage>
</organism>
<dbReference type="InterPro" id="IPR017871">
    <property type="entry name" value="ABC_transporter-like_CS"/>
</dbReference>
<dbReference type="InterPro" id="IPR013563">
    <property type="entry name" value="Oligopep_ABC_C"/>
</dbReference>
<dbReference type="PANTHER" id="PTHR43297:SF2">
    <property type="entry name" value="DIPEPTIDE TRANSPORT ATP-BINDING PROTEIN DPPD"/>
    <property type="match status" value="1"/>
</dbReference>
<dbReference type="FunFam" id="3.40.50.300:FF:000016">
    <property type="entry name" value="Oligopeptide ABC transporter ATP-binding component"/>
    <property type="match status" value="1"/>
</dbReference>
<comment type="subcellular location">
    <subcellularLocation>
        <location evidence="1">Cell membrane</location>
        <topology evidence="1">Peripheral membrane protein</topology>
    </subcellularLocation>
</comment>
<dbReference type="OrthoDB" id="4008250at2"/>
<keyword evidence="3" id="KW-0813">Transport</keyword>
<dbReference type="Proteomes" id="UP000075025">
    <property type="component" value="Unassembled WGS sequence"/>
</dbReference>
<dbReference type="Gene3D" id="3.40.50.300">
    <property type="entry name" value="P-loop containing nucleotide triphosphate hydrolases"/>
    <property type="match status" value="2"/>
</dbReference>
<dbReference type="GO" id="GO:0005886">
    <property type="term" value="C:plasma membrane"/>
    <property type="evidence" value="ECO:0007669"/>
    <property type="project" value="UniProtKB-SubCell"/>
</dbReference>
<accession>A0A147ER44</accession>
<dbReference type="AlphaFoldDB" id="A0A147ER44"/>
<comment type="caution">
    <text evidence="9">The sequence shown here is derived from an EMBL/GenBank/DDBJ whole genome shotgun (WGS) entry which is preliminary data.</text>
</comment>
<dbReference type="InterPro" id="IPR050388">
    <property type="entry name" value="ABC_Ni/Peptide_Import"/>
</dbReference>
<dbReference type="InterPro" id="IPR003439">
    <property type="entry name" value="ABC_transporter-like_ATP-bd"/>
</dbReference>
<evidence type="ECO:0000256" key="5">
    <source>
        <dbReference type="ARBA" id="ARBA00022741"/>
    </source>
</evidence>
<dbReference type="GO" id="GO:0015833">
    <property type="term" value="P:peptide transport"/>
    <property type="evidence" value="ECO:0007669"/>
    <property type="project" value="InterPro"/>
</dbReference>
<evidence type="ECO:0000256" key="3">
    <source>
        <dbReference type="ARBA" id="ARBA00022448"/>
    </source>
</evidence>
<dbReference type="NCBIfam" id="NF008453">
    <property type="entry name" value="PRK11308.1"/>
    <property type="match status" value="2"/>
</dbReference>
<dbReference type="Pfam" id="PF08352">
    <property type="entry name" value="oligo_HPY"/>
    <property type="match status" value="2"/>
</dbReference>
<dbReference type="PANTHER" id="PTHR43297">
    <property type="entry name" value="OLIGOPEPTIDE TRANSPORT ATP-BINDING PROTEIN APPD"/>
    <property type="match status" value="1"/>
</dbReference>
<proteinExistence type="inferred from homology"/>
<dbReference type="NCBIfam" id="NF007739">
    <property type="entry name" value="PRK10419.1"/>
    <property type="match status" value="2"/>
</dbReference>
<keyword evidence="6" id="KW-0067">ATP-binding</keyword>
<evidence type="ECO:0000313" key="9">
    <source>
        <dbReference type="EMBL" id="KTR87009.1"/>
    </source>
</evidence>
<dbReference type="PATRIC" id="fig|2033.6.peg.1338"/>
<dbReference type="PROSITE" id="PS00211">
    <property type="entry name" value="ABC_TRANSPORTER_1"/>
    <property type="match status" value="2"/>
</dbReference>
<sequence length="536" mass="57693">MLEVAGLEVVFDLGEEEVVAVAGLDLTVGRGEIVALVGESGSGKSVSALALVGLLPERARVRGTATFDGIDLLALDENRLNAIRGSRIAVVFQDPMNALDPVFPIGHQIDEVLRVHRPDMDRAARRARVVELLTMVEIPDAAARVRSYPHQMSGGQAQRVMIAMALACDPELIIADEPTTALDVTVQREVLDVMRRLRERTGTAMLLITHDMGVVADMADSVVVLRRGEVQERAEVQRIFDAPSAPYTRELLSAVPRLGASDRPAVDADGEPVLEVEGLTVVYGRGARALTAVDDVSLRIPRGQTTALVGESGSGKSTIGMCALGLAPITSGRVLIDGVDLRTARRAESLAVKRSVGVVFQNSTAALDPRMSIGASIAEPLRAHTALSPREREARVAALLSDVELPASWAGRFPHELSGGQRQRVAIARAIALEPRLLVADEPTSALDVSVQATVLDLVRRLQQELRFACLFISHDLAVVDQLSDRVVVLQRGRIVEEGTRREVLASPREEYTRALIAAVPVPDPREQARRRSAAA</sequence>